<organism evidence="3 4">
    <name type="scientific">Desulfocapsa sulfexigens (strain DSM 10523 / SB164P1)</name>
    <dbReference type="NCBI Taxonomy" id="1167006"/>
    <lineage>
        <taxon>Bacteria</taxon>
        <taxon>Pseudomonadati</taxon>
        <taxon>Thermodesulfobacteriota</taxon>
        <taxon>Desulfobulbia</taxon>
        <taxon>Desulfobulbales</taxon>
        <taxon>Desulfocapsaceae</taxon>
        <taxon>Desulfocapsa</taxon>
    </lineage>
</organism>
<dbReference type="RefSeq" id="WP_015403533.1">
    <property type="nucleotide sequence ID" value="NC_020304.1"/>
</dbReference>
<evidence type="ECO:0000256" key="1">
    <source>
        <dbReference type="SAM" id="MobiDB-lite"/>
    </source>
</evidence>
<feature type="compositionally biased region" description="Gly residues" evidence="1">
    <location>
        <begin position="38"/>
        <end position="64"/>
    </location>
</feature>
<protein>
    <submittedName>
        <fullName evidence="3">Uncharacterized protein</fullName>
    </submittedName>
</protein>
<dbReference type="KEGG" id="dsf:UWK_01278"/>
<proteinExistence type="predicted"/>
<accession>M1PN20</accession>
<reference evidence="4" key="1">
    <citation type="journal article" date="2013" name="Stand. Genomic Sci.">
        <title>Complete genome sequence of Desulfocapsa sulfexigens, a marine deltaproteobacterium specialized in disproportionating inorganic sulfur compounds.</title>
        <authorList>
            <person name="Finster K.W."/>
            <person name="Kjeldsen K.U."/>
            <person name="Kube M."/>
            <person name="Reinhardt R."/>
            <person name="Mussmann M."/>
            <person name="Amann R."/>
            <person name="Schreiber L."/>
        </authorList>
    </citation>
    <scope>NUCLEOTIDE SEQUENCE [LARGE SCALE GENOMIC DNA]</scope>
    <source>
        <strain evidence="4">DSM 10523 / SB164P1</strain>
    </source>
</reference>
<feature type="region of interest" description="Disordered" evidence="1">
    <location>
        <begin position="33"/>
        <end position="65"/>
    </location>
</feature>
<dbReference type="Proteomes" id="UP000011721">
    <property type="component" value="Chromosome"/>
</dbReference>
<keyword evidence="4" id="KW-1185">Reference proteome</keyword>
<name>M1PN20_DESSD</name>
<dbReference type="EMBL" id="CP003985">
    <property type="protein sequence ID" value="AGF77841.1"/>
    <property type="molecule type" value="Genomic_DNA"/>
</dbReference>
<sequence>MKMKRNIVAAAMALSLVAGVALATTTATPDPQIPAAGPGYGRMNGQGMMNGQGPGSMRGQGMMGNNGQDCFRDNAGPCMGMGHKGMKQGRCYKNRGGAMMNPEMVEKRNAFLDATVELRKQIHDKQFAYREATRNPAMTQGELQAQEKEIFTMRQELQAKRQAAFAAE</sequence>
<dbReference type="Gene3D" id="1.20.120.1490">
    <property type="match status" value="1"/>
</dbReference>
<feature type="signal peptide" evidence="2">
    <location>
        <begin position="1"/>
        <end position="23"/>
    </location>
</feature>
<evidence type="ECO:0000313" key="4">
    <source>
        <dbReference type="Proteomes" id="UP000011721"/>
    </source>
</evidence>
<evidence type="ECO:0000256" key="2">
    <source>
        <dbReference type="SAM" id="SignalP"/>
    </source>
</evidence>
<gene>
    <name evidence="3" type="ordered locus">UWK_01278</name>
</gene>
<dbReference type="AlphaFoldDB" id="M1PN20"/>
<feature type="chain" id="PRO_5004016887" evidence="2">
    <location>
        <begin position="24"/>
        <end position="168"/>
    </location>
</feature>
<evidence type="ECO:0000313" key="3">
    <source>
        <dbReference type="EMBL" id="AGF77841.1"/>
    </source>
</evidence>
<keyword evidence="2" id="KW-0732">Signal</keyword>
<dbReference type="HOGENOM" id="CLU_1583862_0_0_7"/>
<dbReference type="STRING" id="1167006.UWK_01278"/>